<sequence>MSGKNEQGSMDVKQKNVLHAPLHKLSSPISTPSNLPSSLHAGFCTSTNPIAAALTSAFIDTLSSTTSTDLRKAGVGPGQRFCLEASAWKQIADKGGEGVPRVKLESSHVEALESVELDVLKRWEASRDNDSKHGAERPGPGNWVRESGEIGGKEPRA</sequence>
<dbReference type="PANTHER" id="PTHR37466">
    <property type="entry name" value="SLR1628 PROTEIN"/>
    <property type="match status" value="1"/>
</dbReference>
<dbReference type="PROSITE" id="PS00244">
    <property type="entry name" value="REACTION_CENTER"/>
    <property type="match status" value="1"/>
</dbReference>
<dbReference type="Pfam" id="PF09996">
    <property type="entry name" value="DUF2237"/>
    <property type="match status" value="1"/>
</dbReference>
<keyword evidence="3" id="KW-1185">Reference proteome</keyword>
<gene>
    <name evidence="2" type="ORF">BDU57DRAFT_556235</name>
</gene>
<feature type="compositionally biased region" description="Basic and acidic residues" evidence="1">
    <location>
        <begin position="125"/>
        <end position="136"/>
    </location>
</feature>
<reference evidence="2" key="1">
    <citation type="journal article" date="2020" name="Stud. Mycol.">
        <title>101 Dothideomycetes genomes: a test case for predicting lifestyles and emergence of pathogens.</title>
        <authorList>
            <person name="Haridas S."/>
            <person name="Albert R."/>
            <person name="Binder M."/>
            <person name="Bloem J."/>
            <person name="Labutti K."/>
            <person name="Salamov A."/>
            <person name="Andreopoulos B."/>
            <person name="Baker S."/>
            <person name="Barry K."/>
            <person name="Bills G."/>
            <person name="Bluhm B."/>
            <person name="Cannon C."/>
            <person name="Castanera R."/>
            <person name="Culley D."/>
            <person name="Daum C."/>
            <person name="Ezra D."/>
            <person name="Gonzalez J."/>
            <person name="Henrissat B."/>
            <person name="Kuo A."/>
            <person name="Liang C."/>
            <person name="Lipzen A."/>
            <person name="Lutzoni F."/>
            <person name="Magnuson J."/>
            <person name="Mondo S."/>
            <person name="Nolan M."/>
            <person name="Ohm R."/>
            <person name="Pangilinan J."/>
            <person name="Park H.-J."/>
            <person name="Ramirez L."/>
            <person name="Alfaro M."/>
            <person name="Sun H."/>
            <person name="Tritt A."/>
            <person name="Yoshinaga Y."/>
            <person name="Zwiers L.-H."/>
            <person name="Turgeon B."/>
            <person name="Goodwin S."/>
            <person name="Spatafora J."/>
            <person name="Crous P."/>
            <person name="Grigoriev I."/>
        </authorList>
    </citation>
    <scope>NUCLEOTIDE SEQUENCE</scope>
    <source>
        <strain evidence="2">HMLAC05119</strain>
    </source>
</reference>
<evidence type="ECO:0000313" key="2">
    <source>
        <dbReference type="EMBL" id="KAF1915878.1"/>
    </source>
</evidence>
<dbReference type="Proteomes" id="UP000800096">
    <property type="component" value="Unassembled WGS sequence"/>
</dbReference>
<dbReference type="InterPro" id="IPR055265">
    <property type="entry name" value="Photo_RC_L/M_CS"/>
</dbReference>
<evidence type="ECO:0000313" key="3">
    <source>
        <dbReference type="Proteomes" id="UP000800096"/>
    </source>
</evidence>
<dbReference type="EMBL" id="ML979135">
    <property type="protein sequence ID" value="KAF1915878.1"/>
    <property type="molecule type" value="Genomic_DNA"/>
</dbReference>
<proteinExistence type="predicted"/>
<dbReference type="OrthoDB" id="1517790at2759"/>
<feature type="region of interest" description="Disordered" evidence="1">
    <location>
        <begin position="125"/>
        <end position="157"/>
    </location>
</feature>
<protein>
    <submittedName>
        <fullName evidence="2">Uncharacterized protein</fullName>
    </submittedName>
</protein>
<feature type="compositionally biased region" description="Basic and acidic residues" evidence="1">
    <location>
        <begin position="146"/>
        <end position="157"/>
    </location>
</feature>
<dbReference type="InterPro" id="IPR018714">
    <property type="entry name" value="DUF2237"/>
</dbReference>
<organism evidence="2 3">
    <name type="scientific">Ampelomyces quisqualis</name>
    <name type="common">Powdery mildew agent</name>
    <dbReference type="NCBI Taxonomy" id="50730"/>
    <lineage>
        <taxon>Eukaryota</taxon>
        <taxon>Fungi</taxon>
        <taxon>Dikarya</taxon>
        <taxon>Ascomycota</taxon>
        <taxon>Pezizomycotina</taxon>
        <taxon>Dothideomycetes</taxon>
        <taxon>Pleosporomycetidae</taxon>
        <taxon>Pleosporales</taxon>
        <taxon>Pleosporineae</taxon>
        <taxon>Phaeosphaeriaceae</taxon>
        <taxon>Ampelomyces</taxon>
    </lineage>
</organism>
<accession>A0A6A5QLW3</accession>
<evidence type="ECO:0000256" key="1">
    <source>
        <dbReference type="SAM" id="MobiDB-lite"/>
    </source>
</evidence>
<dbReference type="Gene3D" id="3.30.56.110">
    <property type="entry name" value="Protein of unknown function DUF2237"/>
    <property type="match status" value="1"/>
</dbReference>
<dbReference type="PANTHER" id="PTHR37466:SF1">
    <property type="entry name" value="SLR1628 PROTEIN"/>
    <property type="match status" value="1"/>
</dbReference>
<name>A0A6A5QLW3_AMPQU</name>
<dbReference type="AlphaFoldDB" id="A0A6A5QLW3"/>